<evidence type="ECO:0000256" key="1">
    <source>
        <dbReference type="SAM" id="MobiDB-lite"/>
    </source>
</evidence>
<dbReference type="RefSeq" id="WP_151692637.1">
    <property type="nucleotide sequence ID" value="NZ_BMGX01000002.1"/>
</dbReference>
<proteinExistence type="predicted"/>
<dbReference type="PIRSF" id="PIRSF009151">
    <property type="entry name" value="DUF779"/>
    <property type="match status" value="1"/>
</dbReference>
<dbReference type="OrthoDB" id="3725739at2"/>
<sequence length="148" mass="16744">MTRRSLDSFDDQTGDSATQHSESPSHIPRVTHSKEAQELIEKLKERHGELMFHQSGGCCDGSQPMCFPKDEFKVGGSDVCLGEIVGCEFWMSADQFEYWKHTQLNLHVTPGRGSSFSLEIPLGMRFIIQSRVFTEDESARLQEIRYGG</sequence>
<name>A0A6L3ZJX2_9FLAO</name>
<dbReference type="Proteomes" id="UP000484164">
    <property type="component" value="Unassembled WGS sequence"/>
</dbReference>
<dbReference type="AlphaFoldDB" id="A0A6L3ZJX2"/>
<reference evidence="2 3" key="1">
    <citation type="submission" date="2019-10" db="EMBL/GenBank/DDBJ databases">
        <title>Genome sequence of Phaeocystidibacter marisrubri JCM30614 (type strain).</title>
        <authorList>
            <person name="Bowman J.P."/>
        </authorList>
    </citation>
    <scope>NUCLEOTIDE SEQUENCE [LARGE SCALE GENOMIC DNA]</scope>
    <source>
        <strain evidence="2 3">JCM 30614</strain>
    </source>
</reference>
<organism evidence="2 3">
    <name type="scientific">Phaeocystidibacter marisrubri</name>
    <dbReference type="NCBI Taxonomy" id="1577780"/>
    <lineage>
        <taxon>Bacteria</taxon>
        <taxon>Pseudomonadati</taxon>
        <taxon>Bacteroidota</taxon>
        <taxon>Flavobacteriia</taxon>
        <taxon>Flavobacteriales</taxon>
        <taxon>Phaeocystidibacteraceae</taxon>
        <taxon>Phaeocystidibacter</taxon>
    </lineage>
</organism>
<evidence type="ECO:0000313" key="3">
    <source>
        <dbReference type="Proteomes" id="UP000484164"/>
    </source>
</evidence>
<evidence type="ECO:0000313" key="2">
    <source>
        <dbReference type="EMBL" id="KAB2817949.1"/>
    </source>
</evidence>
<feature type="region of interest" description="Disordered" evidence="1">
    <location>
        <begin position="1"/>
        <end position="33"/>
    </location>
</feature>
<dbReference type="Pfam" id="PF05610">
    <property type="entry name" value="DUF779"/>
    <property type="match status" value="1"/>
</dbReference>
<dbReference type="EMBL" id="WBVQ01000001">
    <property type="protein sequence ID" value="KAB2817949.1"/>
    <property type="molecule type" value="Genomic_DNA"/>
</dbReference>
<dbReference type="InterPro" id="IPR008497">
    <property type="entry name" value="DUF779"/>
</dbReference>
<gene>
    <name evidence="2" type="ORF">F8C82_05970</name>
</gene>
<feature type="compositionally biased region" description="Polar residues" evidence="1">
    <location>
        <begin position="14"/>
        <end position="24"/>
    </location>
</feature>
<keyword evidence="3" id="KW-1185">Reference proteome</keyword>
<comment type="caution">
    <text evidence="2">The sequence shown here is derived from an EMBL/GenBank/DDBJ whole genome shotgun (WGS) entry which is preliminary data.</text>
</comment>
<accession>A0A6L3ZJX2</accession>
<protein>
    <submittedName>
        <fullName evidence="2">DUF779 domain-containing protein</fullName>
    </submittedName>
</protein>